<name>A0A0A9DQ37_ARUDO</name>
<proteinExistence type="predicted"/>
<reference evidence="1" key="2">
    <citation type="journal article" date="2015" name="Data Brief">
        <title>Shoot transcriptome of the giant reed, Arundo donax.</title>
        <authorList>
            <person name="Barrero R.A."/>
            <person name="Guerrero F.D."/>
            <person name="Moolhuijzen P."/>
            <person name="Goolsby J.A."/>
            <person name="Tidwell J."/>
            <person name="Bellgard S.E."/>
            <person name="Bellgard M.I."/>
        </authorList>
    </citation>
    <scope>NUCLEOTIDE SEQUENCE</scope>
    <source>
        <tissue evidence="1">Shoot tissue taken approximately 20 cm above the soil surface</tissue>
    </source>
</reference>
<accession>A0A0A9DQ37</accession>
<organism evidence="1">
    <name type="scientific">Arundo donax</name>
    <name type="common">Giant reed</name>
    <name type="synonym">Donax arundinaceus</name>
    <dbReference type="NCBI Taxonomy" id="35708"/>
    <lineage>
        <taxon>Eukaryota</taxon>
        <taxon>Viridiplantae</taxon>
        <taxon>Streptophyta</taxon>
        <taxon>Embryophyta</taxon>
        <taxon>Tracheophyta</taxon>
        <taxon>Spermatophyta</taxon>
        <taxon>Magnoliopsida</taxon>
        <taxon>Liliopsida</taxon>
        <taxon>Poales</taxon>
        <taxon>Poaceae</taxon>
        <taxon>PACMAD clade</taxon>
        <taxon>Arundinoideae</taxon>
        <taxon>Arundineae</taxon>
        <taxon>Arundo</taxon>
    </lineage>
</organism>
<dbReference type="AlphaFoldDB" id="A0A0A9DQ37"/>
<reference evidence="1" key="1">
    <citation type="submission" date="2014-09" db="EMBL/GenBank/DDBJ databases">
        <authorList>
            <person name="Magalhaes I.L.F."/>
            <person name="Oliveira U."/>
            <person name="Santos F.R."/>
            <person name="Vidigal T.H.D.A."/>
            <person name="Brescovit A.D."/>
            <person name="Santos A.J."/>
        </authorList>
    </citation>
    <scope>NUCLEOTIDE SEQUENCE</scope>
    <source>
        <tissue evidence="1">Shoot tissue taken approximately 20 cm above the soil surface</tissue>
    </source>
</reference>
<dbReference type="EMBL" id="GBRH01207236">
    <property type="protein sequence ID" value="JAD90659.1"/>
    <property type="molecule type" value="Transcribed_RNA"/>
</dbReference>
<protein>
    <submittedName>
        <fullName evidence="1">Similar to ATVPS33 (Arabidopsis thaliana vacuolar protein sorting 33)</fullName>
    </submittedName>
</protein>
<evidence type="ECO:0000313" key="1">
    <source>
        <dbReference type="EMBL" id="JAD90659.1"/>
    </source>
</evidence>
<sequence>MNSFCNMPDRTCISFNKTFLQRIIKFKRKDILIQWNQIQGVFSKGQLLMNFFFLQDLLTSNSAAWHKVQKVFPLEAFRFIILDLTCNEFHEARLRAYKVYDFWAFRLQGVGREKPQLCTTLL</sequence>